<name>A0ABV0ZRR3_9TELE</name>
<proteinExistence type="predicted"/>
<reference evidence="4 5" key="1">
    <citation type="submission" date="2021-06" db="EMBL/GenBank/DDBJ databases">
        <authorList>
            <person name="Palmer J.M."/>
        </authorList>
    </citation>
    <scope>NUCLEOTIDE SEQUENCE [LARGE SCALE GENOMIC DNA]</scope>
    <source>
        <strain evidence="4 5">AS_MEX2019</strain>
        <tissue evidence="4">Muscle</tissue>
    </source>
</reference>
<keyword evidence="1" id="KW-1133">Transmembrane helix</keyword>
<feature type="chain" id="PRO_5046907506" description="Immunoglobulin domain-containing protein" evidence="2">
    <location>
        <begin position="18"/>
        <end position="198"/>
    </location>
</feature>
<feature type="signal peptide" evidence="2">
    <location>
        <begin position="1"/>
        <end position="17"/>
    </location>
</feature>
<sequence>MDLLWMVLLTVLVCSEAQNVKNVTGELGQDVTLTCSSNHNDIYWSMEIHNQLRIGIGKTFASTSSCYNYEDFKSKFSMSGNQLVIRNFSAEDSRLYFCGRKENNAVVLVDSIRLTSGVRPAGPTTSSTPSGPNMSTLSGPVAGWHTEPAVLGSFTLNAVLFVLVLALCLHFKKKGCCCCSVKDSAEYSLDQQEMQNPQ</sequence>
<dbReference type="SMART" id="SM00409">
    <property type="entry name" value="IG"/>
    <property type="match status" value="1"/>
</dbReference>
<dbReference type="InterPro" id="IPR013106">
    <property type="entry name" value="Ig_V-set"/>
</dbReference>
<accession>A0ABV0ZRR3</accession>
<gene>
    <name evidence="4" type="ORF">AMECASPLE_029473</name>
</gene>
<dbReference type="InterPro" id="IPR013783">
    <property type="entry name" value="Ig-like_fold"/>
</dbReference>
<feature type="domain" description="Immunoglobulin" evidence="3">
    <location>
        <begin position="20"/>
        <end position="110"/>
    </location>
</feature>
<evidence type="ECO:0000256" key="1">
    <source>
        <dbReference type="SAM" id="Phobius"/>
    </source>
</evidence>
<comment type="caution">
    <text evidence="4">The sequence shown here is derived from an EMBL/GenBank/DDBJ whole genome shotgun (WGS) entry which is preliminary data.</text>
</comment>
<feature type="non-terminal residue" evidence="4">
    <location>
        <position position="198"/>
    </location>
</feature>
<dbReference type="Proteomes" id="UP001469553">
    <property type="component" value="Unassembled WGS sequence"/>
</dbReference>
<organism evidence="4 5">
    <name type="scientific">Ameca splendens</name>
    <dbReference type="NCBI Taxonomy" id="208324"/>
    <lineage>
        <taxon>Eukaryota</taxon>
        <taxon>Metazoa</taxon>
        <taxon>Chordata</taxon>
        <taxon>Craniata</taxon>
        <taxon>Vertebrata</taxon>
        <taxon>Euteleostomi</taxon>
        <taxon>Actinopterygii</taxon>
        <taxon>Neopterygii</taxon>
        <taxon>Teleostei</taxon>
        <taxon>Neoteleostei</taxon>
        <taxon>Acanthomorphata</taxon>
        <taxon>Ovalentaria</taxon>
        <taxon>Atherinomorphae</taxon>
        <taxon>Cyprinodontiformes</taxon>
        <taxon>Goodeidae</taxon>
        <taxon>Ameca</taxon>
    </lineage>
</organism>
<feature type="transmembrane region" description="Helical" evidence="1">
    <location>
        <begin position="149"/>
        <end position="169"/>
    </location>
</feature>
<keyword evidence="1" id="KW-0812">Transmembrane</keyword>
<keyword evidence="2" id="KW-0732">Signal</keyword>
<evidence type="ECO:0000313" key="4">
    <source>
        <dbReference type="EMBL" id="MEQ2308569.1"/>
    </source>
</evidence>
<dbReference type="SUPFAM" id="SSF48726">
    <property type="entry name" value="Immunoglobulin"/>
    <property type="match status" value="1"/>
</dbReference>
<keyword evidence="1" id="KW-0472">Membrane</keyword>
<dbReference type="Pfam" id="PF07686">
    <property type="entry name" value="V-set"/>
    <property type="match status" value="1"/>
</dbReference>
<dbReference type="Gene3D" id="2.60.40.10">
    <property type="entry name" value="Immunoglobulins"/>
    <property type="match status" value="1"/>
</dbReference>
<keyword evidence="5" id="KW-1185">Reference proteome</keyword>
<protein>
    <recommendedName>
        <fullName evidence="3">Immunoglobulin domain-containing protein</fullName>
    </recommendedName>
</protein>
<dbReference type="EMBL" id="JAHRIP010069209">
    <property type="protein sequence ID" value="MEQ2308569.1"/>
    <property type="molecule type" value="Genomic_DNA"/>
</dbReference>
<evidence type="ECO:0000256" key="2">
    <source>
        <dbReference type="SAM" id="SignalP"/>
    </source>
</evidence>
<dbReference type="InterPro" id="IPR036179">
    <property type="entry name" value="Ig-like_dom_sf"/>
</dbReference>
<evidence type="ECO:0000259" key="3">
    <source>
        <dbReference type="SMART" id="SM00409"/>
    </source>
</evidence>
<evidence type="ECO:0000313" key="5">
    <source>
        <dbReference type="Proteomes" id="UP001469553"/>
    </source>
</evidence>
<dbReference type="InterPro" id="IPR003599">
    <property type="entry name" value="Ig_sub"/>
</dbReference>